<accession>A0A6U5A3U2</accession>
<dbReference type="GO" id="GO:0003865">
    <property type="term" value="F:3-oxo-5-alpha-steroid 4-dehydrogenase activity"/>
    <property type="evidence" value="ECO:0007669"/>
    <property type="project" value="TreeGrafter"/>
</dbReference>
<dbReference type="Pfam" id="PF02544">
    <property type="entry name" value="Steroid_dh"/>
    <property type="match status" value="1"/>
</dbReference>
<gene>
    <name evidence="7" type="ORF">HAND1043_LOCUS12050</name>
</gene>
<dbReference type="UniPathway" id="UPA00378"/>
<organism evidence="7">
    <name type="scientific">Hemiselmis andersenii</name>
    <name type="common">Cryptophyte alga</name>
    <dbReference type="NCBI Taxonomy" id="464988"/>
    <lineage>
        <taxon>Eukaryota</taxon>
        <taxon>Cryptophyceae</taxon>
        <taxon>Cryptomonadales</taxon>
        <taxon>Hemiselmidaceae</taxon>
        <taxon>Hemiselmis</taxon>
    </lineage>
</organism>
<keyword evidence="2 5" id="KW-0812">Transmembrane</keyword>
<dbReference type="GO" id="GO:0016095">
    <property type="term" value="P:polyprenol catabolic process"/>
    <property type="evidence" value="ECO:0007669"/>
    <property type="project" value="TreeGrafter"/>
</dbReference>
<evidence type="ECO:0000313" key="7">
    <source>
        <dbReference type="EMBL" id="CAD8745555.1"/>
    </source>
</evidence>
<evidence type="ECO:0000256" key="4">
    <source>
        <dbReference type="ARBA" id="ARBA00023136"/>
    </source>
</evidence>
<sequence length="271" mass="30168">MEYAVHAARAAWLLATCAIILASDLPVVGLRYLRQVTLYGKLSSMRDKAPLFLDSFALPSRLVWTSYYATGVVLNAACLWAGTSWAAALLQVHLLRRLWECLKVTRFSDRHMHPLQAMAGVGFYTLLPPSLLLEHWARAGTEQGARPLSWRRDLHPPIPCMVFGILGFAVSSIAQHVAHSHLASLKRGADGRDYQLPRHWLFTHVSSSPHYTFEVLLYASLIFVDGGSPSAWLALCFVASNLTVSALRTHQWYNTRFGAAFKAPRAIFPGI</sequence>
<dbReference type="PANTHER" id="PTHR14624:SF0">
    <property type="entry name" value="POLYPRENOL REDUCTASE"/>
    <property type="match status" value="1"/>
</dbReference>
<dbReference type="GO" id="GO:0006488">
    <property type="term" value="P:dolichol-linked oligosaccharide biosynthetic process"/>
    <property type="evidence" value="ECO:0007669"/>
    <property type="project" value="InterPro"/>
</dbReference>
<comment type="subcellular location">
    <subcellularLocation>
        <location evidence="1">Endomembrane system</location>
        <topology evidence="1">Multi-pass membrane protein</topology>
    </subcellularLocation>
</comment>
<dbReference type="InterPro" id="IPR039698">
    <property type="entry name" value="Dfg10/SRD5A3"/>
</dbReference>
<reference evidence="7" key="1">
    <citation type="submission" date="2021-01" db="EMBL/GenBank/DDBJ databases">
        <authorList>
            <person name="Corre E."/>
            <person name="Pelletier E."/>
            <person name="Niang G."/>
            <person name="Scheremetjew M."/>
            <person name="Finn R."/>
            <person name="Kale V."/>
            <person name="Holt S."/>
            <person name="Cochrane G."/>
            <person name="Meng A."/>
            <person name="Brown T."/>
            <person name="Cohen L."/>
        </authorList>
    </citation>
    <scope>NUCLEOTIDE SEQUENCE</scope>
    <source>
        <strain evidence="7">CCMP441</strain>
    </source>
</reference>
<protein>
    <recommendedName>
        <fullName evidence="6">3-oxo-5-alpha-steroid 4-dehydrogenase C-terminal domain-containing protein</fullName>
    </recommendedName>
</protein>
<dbReference type="InterPro" id="IPR001104">
    <property type="entry name" value="3-oxo-5_a-steroid_4-DH_C"/>
</dbReference>
<feature type="transmembrane region" description="Helical" evidence="5">
    <location>
        <begin position="67"/>
        <end position="94"/>
    </location>
</feature>
<proteinExistence type="predicted"/>
<dbReference type="PROSITE" id="PS50244">
    <property type="entry name" value="S5A_REDUCTASE"/>
    <property type="match status" value="1"/>
</dbReference>
<dbReference type="PANTHER" id="PTHR14624">
    <property type="entry name" value="DFG10 PROTEIN"/>
    <property type="match status" value="1"/>
</dbReference>
<dbReference type="EMBL" id="HBFK01019433">
    <property type="protein sequence ID" value="CAD8745555.1"/>
    <property type="molecule type" value="Transcribed_RNA"/>
</dbReference>
<evidence type="ECO:0000259" key="6">
    <source>
        <dbReference type="Pfam" id="PF02544"/>
    </source>
</evidence>
<evidence type="ECO:0000256" key="2">
    <source>
        <dbReference type="ARBA" id="ARBA00022692"/>
    </source>
</evidence>
<dbReference type="AlphaFoldDB" id="A0A6U5A3U2"/>
<name>A0A6U5A3U2_HEMAN</name>
<keyword evidence="3 5" id="KW-1133">Transmembrane helix</keyword>
<keyword evidence="4 5" id="KW-0472">Membrane</keyword>
<dbReference type="GO" id="GO:0005783">
    <property type="term" value="C:endoplasmic reticulum"/>
    <property type="evidence" value="ECO:0007669"/>
    <property type="project" value="TreeGrafter"/>
</dbReference>
<evidence type="ECO:0000256" key="1">
    <source>
        <dbReference type="ARBA" id="ARBA00004127"/>
    </source>
</evidence>
<evidence type="ECO:0000256" key="3">
    <source>
        <dbReference type="ARBA" id="ARBA00022989"/>
    </source>
</evidence>
<evidence type="ECO:0000256" key="5">
    <source>
        <dbReference type="SAM" id="Phobius"/>
    </source>
</evidence>
<feature type="domain" description="3-oxo-5-alpha-steroid 4-dehydrogenase C-terminal" evidence="6">
    <location>
        <begin position="159"/>
        <end position="269"/>
    </location>
</feature>